<protein>
    <submittedName>
        <fullName evidence="2">Uncharacterized protein</fullName>
    </submittedName>
</protein>
<keyword evidence="3" id="KW-1185">Reference proteome</keyword>
<reference evidence="2" key="2">
    <citation type="submission" date="2020-09" db="EMBL/GenBank/DDBJ databases">
        <authorList>
            <person name="Sun Q."/>
            <person name="Ohkuma M."/>
        </authorList>
    </citation>
    <scope>NUCLEOTIDE SEQUENCE</scope>
    <source>
        <strain evidence="2">JCM 3086</strain>
    </source>
</reference>
<proteinExistence type="predicted"/>
<name>A0A917NIW0_9ACTN</name>
<dbReference type="EMBL" id="BMQA01000003">
    <property type="protein sequence ID" value="GGJ04614.1"/>
    <property type="molecule type" value="Genomic_DNA"/>
</dbReference>
<dbReference type="AlphaFoldDB" id="A0A917NIW0"/>
<comment type="caution">
    <text evidence="2">The sequence shown here is derived from an EMBL/GenBank/DDBJ whole genome shotgun (WGS) entry which is preliminary data.</text>
</comment>
<evidence type="ECO:0000313" key="3">
    <source>
        <dbReference type="Proteomes" id="UP000657574"/>
    </source>
</evidence>
<gene>
    <name evidence="2" type="ORF">GCM10010121_013780</name>
</gene>
<sequence length="386" mass="42368">MFPREPVLTKSRSLQTWSMAEAQIILTHSRESGIVAIASGEQYPWAHTALAENGFQRDDDGVWHLPADGTKTTVVDLIRCAKRHRTSVHTSSRRFIGDAARDLTRLLPGQWRASVEIYSHPAWQEDLVPWIWDSGELGRAVQSERIPYAALLTDAVQGTTLLFIERPGRQLNYLVGAFSPEGLEGGYGDPHAPRSIVLPPFAGRAAQALTGRYLPAYEQAVHARQTAAIAAVLGDIRCEHDTWQAMNASGRYSDATPLSAAAPGAATELFLDHAWRRFLTVVDHAPALLDRCRPASSPWPDDAVALSRLADAVTDAETLVDEIVHGGFVPEQERRARAWPAIETWLTDGETFLRQARISAPHRRPALPVAAPARPLTAARPAHRGP</sequence>
<evidence type="ECO:0000256" key="1">
    <source>
        <dbReference type="SAM" id="MobiDB-lite"/>
    </source>
</evidence>
<accession>A0A917NIW0</accession>
<dbReference type="Proteomes" id="UP000657574">
    <property type="component" value="Unassembled WGS sequence"/>
</dbReference>
<organism evidence="2 3">
    <name type="scientific">Streptomyces brasiliensis</name>
    <dbReference type="NCBI Taxonomy" id="1954"/>
    <lineage>
        <taxon>Bacteria</taxon>
        <taxon>Bacillati</taxon>
        <taxon>Actinomycetota</taxon>
        <taxon>Actinomycetes</taxon>
        <taxon>Kitasatosporales</taxon>
        <taxon>Streptomycetaceae</taxon>
        <taxon>Streptomyces</taxon>
    </lineage>
</organism>
<feature type="region of interest" description="Disordered" evidence="1">
    <location>
        <begin position="364"/>
        <end position="386"/>
    </location>
</feature>
<reference evidence="2" key="1">
    <citation type="journal article" date="2014" name="Int. J. Syst. Evol. Microbiol.">
        <title>Complete genome sequence of Corynebacterium casei LMG S-19264T (=DSM 44701T), isolated from a smear-ripened cheese.</title>
        <authorList>
            <consortium name="US DOE Joint Genome Institute (JGI-PGF)"/>
            <person name="Walter F."/>
            <person name="Albersmeier A."/>
            <person name="Kalinowski J."/>
            <person name="Ruckert C."/>
        </authorList>
    </citation>
    <scope>NUCLEOTIDE SEQUENCE</scope>
    <source>
        <strain evidence="2">JCM 3086</strain>
    </source>
</reference>
<feature type="compositionally biased region" description="Low complexity" evidence="1">
    <location>
        <begin position="366"/>
        <end position="380"/>
    </location>
</feature>
<evidence type="ECO:0000313" key="2">
    <source>
        <dbReference type="EMBL" id="GGJ04614.1"/>
    </source>
</evidence>